<organism evidence="1 2">
    <name type="scientific">Epibacterium ulvae</name>
    <dbReference type="NCBI Taxonomy" id="1156985"/>
    <lineage>
        <taxon>Bacteria</taxon>
        <taxon>Pseudomonadati</taxon>
        <taxon>Pseudomonadota</taxon>
        <taxon>Alphaproteobacteria</taxon>
        <taxon>Rhodobacterales</taxon>
        <taxon>Roseobacteraceae</taxon>
        <taxon>Epibacterium</taxon>
    </lineage>
</organism>
<dbReference type="AlphaFoldDB" id="A0A1G5QGK7"/>
<accession>A0A1G5QGK7</accession>
<reference evidence="1 2" key="1">
    <citation type="submission" date="2016-10" db="EMBL/GenBank/DDBJ databases">
        <authorList>
            <person name="de Groot N.N."/>
        </authorList>
    </citation>
    <scope>NUCLEOTIDE SEQUENCE [LARGE SCALE GENOMIC DNA]</scope>
    <source>
        <strain evidence="1 2">U95</strain>
    </source>
</reference>
<evidence type="ECO:0000313" key="1">
    <source>
        <dbReference type="EMBL" id="SCZ60471.1"/>
    </source>
</evidence>
<name>A0A1G5QGK7_9RHOB</name>
<sequence>MCFEVDSSDALFGEKGLRGERVGIWNIGATHYVPADIAKALRDQFVGIWCRRYLR</sequence>
<proteinExistence type="predicted"/>
<dbReference type="EMBL" id="FMWG01000004">
    <property type="protein sequence ID" value="SCZ60471.1"/>
    <property type="molecule type" value="Genomic_DNA"/>
</dbReference>
<gene>
    <name evidence="1" type="ORF">SAMN04488118_10494</name>
</gene>
<keyword evidence="2" id="KW-1185">Reference proteome</keyword>
<protein>
    <submittedName>
        <fullName evidence="1">Uncharacterized protein</fullName>
    </submittedName>
</protein>
<evidence type="ECO:0000313" key="2">
    <source>
        <dbReference type="Proteomes" id="UP000198767"/>
    </source>
</evidence>
<dbReference type="Proteomes" id="UP000198767">
    <property type="component" value="Unassembled WGS sequence"/>
</dbReference>